<sequence length="330" mass="34637">MTTSSTSSASIGTNTIHSSFNKNNNPLKTIKVSTTTPSTNLNSRFEKRNSTKEEREESEAKIVSPLPPEIAKQITDQLRNAGLGKAPTSMIPSAAAAAATTTASTTVVAGLQKPKLHSQSSCSSPIRSGIPQSAYSLKDLRKPSATISSRSRKDSAESARKANSSNRKSRRNSADSAKSSTIIASTNSNSAAVITTDKTTLLPSPYSKITTAKSPLNGAYSSGHGSDETNSNPGQPPHPTTTTTCPSSTTTLLPRPIPSSGGGASKIPSGNSLLMGNKNRPRNRESFSASSGYESADYGKYRNAAITSPEIISNDTRLKVSIFIHCFGKV</sequence>
<organism evidence="2 3">
    <name type="scientific">Panagrolaimus superbus</name>
    <dbReference type="NCBI Taxonomy" id="310955"/>
    <lineage>
        <taxon>Eukaryota</taxon>
        <taxon>Metazoa</taxon>
        <taxon>Ecdysozoa</taxon>
        <taxon>Nematoda</taxon>
        <taxon>Chromadorea</taxon>
        <taxon>Rhabditida</taxon>
        <taxon>Tylenchina</taxon>
        <taxon>Panagrolaimomorpha</taxon>
        <taxon>Panagrolaimoidea</taxon>
        <taxon>Panagrolaimidae</taxon>
        <taxon>Panagrolaimus</taxon>
    </lineage>
</organism>
<protein>
    <submittedName>
        <fullName evidence="3">Uncharacterized protein</fullName>
    </submittedName>
</protein>
<feature type="compositionally biased region" description="Low complexity" evidence="1">
    <location>
        <begin position="1"/>
        <end position="15"/>
    </location>
</feature>
<evidence type="ECO:0000313" key="2">
    <source>
        <dbReference type="Proteomes" id="UP000887577"/>
    </source>
</evidence>
<reference evidence="3" key="1">
    <citation type="submission" date="2022-11" db="UniProtKB">
        <authorList>
            <consortium name="WormBaseParasite"/>
        </authorList>
    </citation>
    <scope>IDENTIFICATION</scope>
</reference>
<feature type="region of interest" description="Disordered" evidence="1">
    <location>
        <begin position="113"/>
        <end position="181"/>
    </location>
</feature>
<feature type="compositionally biased region" description="Polar residues" evidence="1">
    <location>
        <begin position="16"/>
        <end position="43"/>
    </location>
</feature>
<feature type="compositionally biased region" description="Low complexity" evidence="1">
    <location>
        <begin position="240"/>
        <end position="254"/>
    </location>
</feature>
<feature type="region of interest" description="Disordered" evidence="1">
    <location>
        <begin position="212"/>
        <end position="293"/>
    </location>
</feature>
<evidence type="ECO:0000313" key="3">
    <source>
        <dbReference type="WBParaSite" id="PSU_v2.g12598.t1"/>
    </source>
</evidence>
<keyword evidence="2" id="KW-1185">Reference proteome</keyword>
<feature type="compositionally biased region" description="Polar residues" evidence="1">
    <location>
        <begin position="117"/>
        <end position="135"/>
    </location>
</feature>
<feature type="region of interest" description="Disordered" evidence="1">
    <location>
        <begin position="1"/>
        <end position="62"/>
    </location>
</feature>
<dbReference type="AlphaFoldDB" id="A0A914XZF8"/>
<evidence type="ECO:0000256" key="1">
    <source>
        <dbReference type="SAM" id="MobiDB-lite"/>
    </source>
</evidence>
<name>A0A914XZF8_9BILA</name>
<feature type="compositionally biased region" description="Basic and acidic residues" evidence="1">
    <location>
        <begin position="44"/>
        <end position="60"/>
    </location>
</feature>
<feature type="compositionally biased region" description="Basic and acidic residues" evidence="1">
    <location>
        <begin position="151"/>
        <end position="160"/>
    </location>
</feature>
<accession>A0A914XZF8</accession>
<proteinExistence type="predicted"/>
<feature type="compositionally biased region" description="Polar residues" evidence="1">
    <location>
        <begin position="212"/>
        <end position="232"/>
    </location>
</feature>
<dbReference type="WBParaSite" id="PSU_v2.g12598.t1">
    <property type="protein sequence ID" value="PSU_v2.g12598.t1"/>
    <property type="gene ID" value="PSU_v2.g12598"/>
</dbReference>
<dbReference type="Proteomes" id="UP000887577">
    <property type="component" value="Unplaced"/>
</dbReference>